<sequence>PPVQSSTQEIGEELEDGVIYSISLRKVQLHHTANKGQRWLGFENESALNLYETCKVRTIKAGTLEKLVEYLVSAFKGNDSTYVTIFLCTYRAFATTKQVLDLLLNRYGKLHVQANGDHARHAVDERMELKNTISSILGAWLDQYSEDFRKPPDFACLKQLISYVRHNIPGSDLERRARILLAQFQQQEQSEAEAEGGVLSLLAGGRWGLQVEGTLVSGFKMTILLSEPRFSRREARWELRAREVMMWCRQGAGVGRCGHPARGSAAVLSFAPSLAAVDHGGCTFQLVEENGVSDGKPDFLSFSPEMVAEQFTLMDAELFKKVVPYHCLGCIWSQRDKKGKEHLAPTIRATVSQFNSVANCVIATCLGDRSLKPQQRAKVVERWIEVARECRILKNFSSLRAILSALQCNAVHRLKKTWDEVLRRESFRTFHELSEIFSDENNHSLSRELLIKEGTSKFATLEINPKRAQKRQQQQREMGVMQGTIPYLGTFLTDLVMLDTAMKDFLDGGLINFEKRRKEFEVIAQIKLLQSACNNYSFTQEDQFVDWFHSLERLSEAESYGLSCEIEPLSESASNTLKAKKNTGIIKRWSDRQPPSTEPCASGSSHSKSFDQLKCGQYLCSGDATDSVSVTSAGSSSSDVEEINISFIPESPDCQEKKFWESTSLSSLDTSGIGSGSSSASSSSVSSTPVTASRTHKRSVSGISSYSSLSLPLYNQQVDDCCIIRVSLAVDNGNMYKSILVTSQDKTPVVIRKAMAKHNLDGDRPEDYELVQIISEERELKIPDNANVFYAMNSAANYDFVLKKRGFSKGVKIKHGSSSTLPRMKQKGLKIAKGIF</sequence>
<dbReference type="FunFam" id="3.10.20.90:FF:000042">
    <property type="entry name" value="Ral guanine nucleotide dissociation stimulator isoform 1"/>
    <property type="match status" value="1"/>
</dbReference>
<dbReference type="InterPro" id="IPR019804">
    <property type="entry name" value="Ras_G-nucl-exch_fac_CS"/>
</dbReference>
<dbReference type="SUPFAM" id="SSF54236">
    <property type="entry name" value="Ubiquitin-like"/>
    <property type="match status" value="1"/>
</dbReference>
<dbReference type="InterPro" id="IPR023578">
    <property type="entry name" value="Ras_GEF_dom_sf"/>
</dbReference>
<accession>A0A7K7TRD0</accession>
<dbReference type="InterPro" id="IPR000159">
    <property type="entry name" value="RA_dom"/>
</dbReference>
<dbReference type="Gene3D" id="3.10.20.90">
    <property type="entry name" value="Phosphatidylinositol 3-kinase Catalytic Subunit, Chain A, domain 1"/>
    <property type="match status" value="1"/>
</dbReference>
<evidence type="ECO:0000313" key="8">
    <source>
        <dbReference type="Proteomes" id="UP000587655"/>
    </source>
</evidence>
<dbReference type="SMART" id="SM00229">
    <property type="entry name" value="RasGEFN"/>
    <property type="match status" value="1"/>
</dbReference>
<dbReference type="InterPro" id="IPR015758">
    <property type="entry name" value="RalGDS_RA"/>
</dbReference>
<dbReference type="SMART" id="SM00314">
    <property type="entry name" value="RA"/>
    <property type="match status" value="1"/>
</dbReference>
<protein>
    <submittedName>
        <fullName evidence="7">GNDS protein</fullName>
    </submittedName>
</protein>
<evidence type="ECO:0000256" key="2">
    <source>
        <dbReference type="PROSITE-ProRule" id="PRU00168"/>
    </source>
</evidence>
<feature type="domain" description="Ras-associating" evidence="5">
    <location>
        <begin position="720"/>
        <end position="807"/>
    </location>
</feature>
<dbReference type="InterPro" id="IPR008937">
    <property type="entry name" value="Ras-like_GEF"/>
</dbReference>
<evidence type="ECO:0000259" key="5">
    <source>
        <dbReference type="PROSITE" id="PS50200"/>
    </source>
</evidence>
<comment type="caution">
    <text evidence="7">The sequence shown here is derived from an EMBL/GenBank/DDBJ whole genome shotgun (WGS) entry which is preliminary data.</text>
</comment>
<dbReference type="EMBL" id="VZSZ01002325">
    <property type="protein sequence ID" value="NXA19467.1"/>
    <property type="molecule type" value="Genomic_DNA"/>
</dbReference>
<proteinExistence type="predicted"/>
<organism evidence="7 8">
    <name type="scientific">Ibidorhyncha struthersii</name>
    <dbReference type="NCBI Taxonomy" id="425643"/>
    <lineage>
        <taxon>Eukaryota</taxon>
        <taxon>Metazoa</taxon>
        <taxon>Chordata</taxon>
        <taxon>Craniata</taxon>
        <taxon>Vertebrata</taxon>
        <taxon>Euteleostomi</taxon>
        <taxon>Archelosauria</taxon>
        <taxon>Archosauria</taxon>
        <taxon>Dinosauria</taxon>
        <taxon>Saurischia</taxon>
        <taxon>Theropoda</taxon>
        <taxon>Coelurosauria</taxon>
        <taxon>Aves</taxon>
        <taxon>Neognathae</taxon>
        <taxon>Neoaves</taxon>
        <taxon>Charadriiformes</taxon>
        <taxon>Charadriidae</taxon>
        <taxon>Ibidorhyncha</taxon>
    </lineage>
</organism>
<dbReference type="InterPro" id="IPR001895">
    <property type="entry name" value="RASGEF_cat_dom"/>
</dbReference>
<dbReference type="CDD" id="cd00155">
    <property type="entry name" value="RasGEF"/>
    <property type="match status" value="1"/>
</dbReference>
<evidence type="ECO:0000313" key="7">
    <source>
        <dbReference type="EMBL" id="NXA19467.1"/>
    </source>
</evidence>
<feature type="non-terminal residue" evidence="7">
    <location>
        <position position="1"/>
    </location>
</feature>
<dbReference type="AlphaFoldDB" id="A0A7K7TRD0"/>
<dbReference type="PROSITE" id="PS50009">
    <property type="entry name" value="RASGEF_CAT"/>
    <property type="match status" value="1"/>
</dbReference>
<dbReference type="InterPro" id="IPR029071">
    <property type="entry name" value="Ubiquitin-like_domsf"/>
</dbReference>
<evidence type="ECO:0000256" key="1">
    <source>
        <dbReference type="ARBA" id="ARBA00022658"/>
    </source>
</evidence>
<dbReference type="CDD" id="cd17209">
    <property type="entry name" value="RA_RalGDS"/>
    <property type="match status" value="1"/>
</dbReference>
<evidence type="ECO:0000259" key="4">
    <source>
        <dbReference type="PROSITE" id="PS50009"/>
    </source>
</evidence>
<dbReference type="Proteomes" id="UP000587655">
    <property type="component" value="Unassembled WGS sequence"/>
</dbReference>
<evidence type="ECO:0000259" key="6">
    <source>
        <dbReference type="PROSITE" id="PS50212"/>
    </source>
</evidence>
<dbReference type="GO" id="GO:0007265">
    <property type="term" value="P:Ras protein signal transduction"/>
    <property type="evidence" value="ECO:0007669"/>
    <property type="project" value="TreeGrafter"/>
</dbReference>
<keyword evidence="1 2" id="KW-0344">Guanine-nucleotide releasing factor</keyword>
<dbReference type="GO" id="GO:0005085">
    <property type="term" value="F:guanyl-nucleotide exchange factor activity"/>
    <property type="evidence" value="ECO:0007669"/>
    <property type="project" value="UniProtKB-KW"/>
</dbReference>
<feature type="region of interest" description="Disordered" evidence="3">
    <location>
        <begin position="671"/>
        <end position="694"/>
    </location>
</feature>
<feature type="compositionally biased region" description="Low complexity" evidence="3">
    <location>
        <begin position="671"/>
        <end position="693"/>
    </location>
</feature>
<name>A0A7K7TRD0_9CHAR</name>
<dbReference type="Gene3D" id="1.10.840.10">
    <property type="entry name" value="Ras guanine-nucleotide exchange factors catalytic domain"/>
    <property type="match status" value="1"/>
</dbReference>
<dbReference type="PANTHER" id="PTHR23113">
    <property type="entry name" value="GUANINE NUCLEOTIDE EXCHANGE FACTOR"/>
    <property type="match status" value="1"/>
</dbReference>
<keyword evidence="8" id="KW-1185">Reference proteome</keyword>
<dbReference type="PROSITE" id="PS50212">
    <property type="entry name" value="RASGEF_NTER"/>
    <property type="match status" value="1"/>
</dbReference>
<dbReference type="InterPro" id="IPR036964">
    <property type="entry name" value="RASGEF_cat_dom_sf"/>
</dbReference>
<dbReference type="Pfam" id="PF00788">
    <property type="entry name" value="RA"/>
    <property type="match status" value="1"/>
</dbReference>
<dbReference type="PROSITE" id="PS00720">
    <property type="entry name" value="RASGEF"/>
    <property type="match status" value="1"/>
</dbReference>
<dbReference type="FunFam" id="1.10.840.10:FF:000005">
    <property type="entry name" value="Ral guanine nucleotide dissociation stimulator isoform 1"/>
    <property type="match status" value="1"/>
</dbReference>
<dbReference type="Gene3D" id="1.20.870.10">
    <property type="entry name" value="Son of sevenless (SoS) protein Chain: S domain 1"/>
    <property type="match status" value="1"/>
</dbReference>
<reference evidence="7 8" key="1">
    <citation type="submission" date="2019-09" db="EMBL/GenBank/DDBJ databases">
        <title>Bird 10,000 Genomes (B10K) Project - Family phase.</title>
        <authorList>
            <person name="Zhang G."/>
        </authorList>
    </citation>
    <scope>NUCLEOTIDE SEQUENCE [LARGE SCALE GENOMIC DNA]</scope>
    <source>
        <strain evidence="7">B10K-DU-030-25</strain>
    </source>
</reference>
<gene>
    <name evidence="7" type="primary">Ralgds</name>
    <name evidence="7" type="ORF">IBISTR_R02939</name>
</gene>
<dbReference type="GO" id="GO:0005886">
    <property type="term" value="C:plasma membrane"/>
    <property type="evidence" value="ECO:0007669"/>
    <property type="project" value="TreeGrafter"/>
</dbReference>
<feature type="domain" description="N-terminal Ras-GEF" evidence="6">
    <location>
        <begin position="55"/>
        <end position="185"/>
    </location>
</feature>
<dbReference type="InterPro" id="IPR000651">
    <property type="entry name" value="Ras-like_Gua-exchang_fac_N"/>
</dbReference>
<feature type="domain" description="Ras-GEF" evidence="4">
    <location>
        <begin position="303"/>
        <end position="569"/>
    </location>
</feature>
<dbReference type="CDD" id="cd06224">
    <property type="entry name" value="REM"/>
    <property type="match status" value="1"/>
</dbReference>
<dbReference type="PANTHER" id="PTHR23113:SF35">
    <property type="entry name" value="RAL GUANINE NUCLEOTIDE DISSOCIATION STIMULATOR"/>
    <property type="match status" value="1"/>
</dbReference>
<dbReference type="SMART" id="SM00147">
    <property type="entry name" value="RasGEF"/>
    <property type="match status" value="1"/>
</dbReference>
<dbReference type="Pfam" id="PF00617">
    <property type="entry name" value="RasGEF"/>
    <property type="match status" value="1"/>
</dbReference>
<evidence type="ECO:0000256" key="3">
    <source>
        <dbReference type="SAM" id="MobiDB-lite"/>
    </source>
</evidence>
<dbReference type="PROSITE" id="PS50200">
    <property type="entry name" value="RA"/>
    <property type="match status" value="1"/>
</dbReference>
<dbReference type="SUPFAM" id="SSF48366">
    <property type="entry name" value="Ras GEF"/>
    <property type="match status" value="1"/>
</dbReference>
<feature type="non-terminal residue" evidence="7">
    <location>
        <position position="836"/>
    </location>
</feature>
<dbReference type="Pfam" id="PF00618">
    <property type="entry name" value="RasGEF_N"/>
    <property type="match status" value="1"/>
</dbReference>